<dbReference type="InterPro" id="IPR026906">
    <property type="entry name" value="LRR_5"/>
</dbReference>
<accession>A0A7R9LJZ5</accession>
<dbReference type="AlphaFoldDB" id="A0A7R9LJZ5"/>
<dbReference type="EMBL" id="CAJPIZ010028506">
    <property type="protein sequence ID" value="CAG2119486.1"/>
    <property type="molecule type" value="Genomic_DNA"/>
</dbReference>
<keyword evidence="1" id="KW-0433">Leucine-rich repeat</keyword>
<evidence type="ECO:0000256" key="2">
    <source>
        <dbReference type="ARBA" id="ARBA00022737"/>
    </source>
</evidence>
<evidence type="ECO:0000256" key="1">
    <source>
        <dbReference type="ARBA" id="ARBA00022614"/>
    </source>
</evidence>
<dbReference type="PANTHER" id="PTHR24366">
    <property type="entry name" value="IG(IMMUNOGLOBULIN) AND LRR(LEUCINE RICH REPEAT) DOMAINS"/>
    <property type="match status" value="1"/>
</dbReference>
<proteinExistence type="predicted"/>
<dbReference type="SUPFAM" id="SSF52058">
    <property type="entry name" value="L domain-like"/>
    <property type="match status" value="1"/>
</dbReference>
<feature type="chain" id="PRO_5036211236" evidence="3">
    <location>
        <begin position="23"/>
        <end position="317"/>
    </location>
</feature>
<dbReference type="OrthoDB" id="676979at2759"/>
<dbReference type="Gene3D" id="3.80.10.10">
    <property type="entry name" value="Ribonuclease Inhibitor"/>
    <property type="match status" value="1"/>
</dbReference>
<gene>
    <name evidence="4" type="ORF">OSB1V03_LOCUS19434</name>
</gene>
<dbReference type="PANTHER" id="PTHR24366:SF96">
    <property type="entry name" value="LEUCINE RICH REPEAT CONTAINING 53"/>
    <property type="match status" value="1"/>
</dbReference>
<dbReference type="EMBL" id="OC883081">
    <property type="protein sequence ID" value="CAD7643094.1"/>
    <property type="molecule type" value="Genomic_DNA"/>
</dbReference>
<keyword evidence="2" id="KW-0677">Repeat</keyword>
<evidence type="ECO:0000313" key="5">
    <source>
        <dbReference type="Proteomes" id="UP000759131"/>
    </source>
</evidence>
<dbReference type="Proteomes" id="UP000759131">
    <property type="component" value="Unassembled WGS sequence"/>
</dbReference>
<dbReference type="Pfam" id="PF13306">
    <property type="entry name" value="LRR_5"/>
    <property type="match status" value="2"/>
</dbReference>
<name>A0A7R9LJZ5_9ACAR</name>
<sequence length="317" mass="35318">MGQNKLVFVTLVVAYLVSDVSCAKLSNCPTDDRLRPCSCSTVSPGGTQLSCYNITEPLGDLFKRLSNALQNDTELYQLFLHSNVDTLEANVFGQLKIDQIDLDMGKLANIHQDAFASTGVKGLSIAKSAISDVNDQNNQADYGLFKAIRATKSLKTFYMSSSELTAIPDGAFQSVTHLESIIFSGTPLKRIGKNAFYDAARLHVLTLTGVQLETIDAHAFNVGPRGGGGRKALDIRIEQGDLNQQILKPSSFEMVNDKVNLYLEYSDFDYLDETVFGKFLLNQTTHVIYTNNLICHDERNQWLYAKYRNNWKDNECN</sequence>
<protein>
    <submittedName>
        <fullName evidence="4">Uncharacterized protein</fullName>
    </submittedName>
</protein>
<keyword evidence="5" id="KW-1185">Reference proteome</keyword>
<evidence type="ECO:0000256" key="3">
    <source>
        <dbReference type="SAM" id="SignalP"/>
    </source>
</evidence>
<dbReference type="InterPro" id="IPR032675">
    <property type="entry name" value="LRR_dom_sf"/>
</dbReference>
<feature type="signal peptide" evidence="3">
    <location>
        <begin position="1"/>
        <end position="22"/>
    </location>
</feature>
<keyword evidence="3" id="KW-0732">Signal</keyword>
<evidence type="ECO:0000313" key="4">
    <source>
        <dbReference type="EMBL" id="CAD7643094.1"/>
    </source>
</evidence>
<reference evidence="4" key="1">
    <citation type="submission" date="2020-11" db="EMBL/GenBank/DDBJ databases">
        <authorList>
            <person name="Tran Van P."/>
        </authorList>
    </citation>
    <scope>NUCLEOTIDE SEQUENCE</scope>
</reference>
<organism evidence="4">
    <name type="scientific">Medioppia subpectinata</name>
    <dbReference type="NCBI Taxonomy" id="1979941"/>
    <lineage>
        <taxon>Eukaryota</taxon>
        <taxon>Metazoa</taxon>
        <taxon>Ecdysozoa</taxon>
        <taxon>Arthropoda</taxon>
        <taxon>Chelicerata</taxon>
        <taxon>Arachnida</taxon>
        <taxon>Acari</taxon>
        <taxon>Acariformes</taxon>
        <taxon>Sarcoptiformes</taxon>
        <taxon>Oribatida</taxon>
        <taxon>Brachypylina</taxon>
        <taxon>Oppioidea</taxon>
        <taxon>Oppiidae</taxon>
        <taxon>Medioppia</taxon>
    </lineage>
</organism>